<evidence type="ECO:0000256" key="6">
    <source>
        <dbReference type="ARBA" id="ARBA00023136"/>
    </source>
</evidence>
<organism evidence="10 11">
    <name type="scientific">Georgenia soli</name>
    <dbReference type="NCBI Taxonomy" id="638953"/>
    <lineage>
        <taxon>Bacteria</taxon>
        <taxon>Bacillati</taxon>
        <taxon>Actinomycetota</taxon>
        <taxon>Actinomycetes</taxon>
        <taxon>Micrococcales</taxon>
        <taxon>Bogoriellaceae</taxon>
        <taxon>Georgenia</taxon>
    </lineage>
</organism>
<keyword evidence="11" id="KW-1185">Reference proteome</keyword>
<evidence type="ECO:0000256" key="5">
    <source>
        <dbReference type="ARBA" id="ARBA00022989"/>
    </source>
</evidence>
<evidence type="ECO:0000256" key="4">
    <source>
        <dbReference type="ARBA" id="ARBA00022692"/>
    </source>
</evidence>
<keyword evidence="2 7" id="KW-0813">Transport</keyword>
<keyword evidence="5 7" id="KW-1133">Transmembrane helix</keyword>
<keyword evidence="6 7" id="KW-0472">Membrane</keyword>
<feature type="region of interest" description="Disordered" evidence="8">
    <location>
        <begin position="1"/>
        <end position="21"/>
    </location>
</feature>
<feature type="transmembrane region" description="Helical" evidence="7">
    <location>
        <begin position="242"/>
        <end position="260"/>
    </location>
</feature>
<dbReference type="GO" id="GO:0005886">
    <property type="term" value="C:plasma membrane"/>
    <property type="evidence" value="ECO:0007669"/>
    <property type="project" value="UniProtKB-SubCell"/>
</dbReference>
<dbReference type="InterPro" id="IPR035906">
    <property type="entry name" value="MetI-like_sf"/>
</dbReference>
<dbReference type="PANTHER" id="PTHR30151">
    <property type="entry name" value="ALKANE SULFONATE ABC TRANSPORTER-RELATED, MEMBRANE SUBUNIT"/>
    <property type="match status" value="1"/>
</dbReference>
<dbReference type="GO" id="GO:0055085">
    <property type="term" value="P:transmembrane transport"/>
    <property type="evidence" value="ECO:0007669"/>
    <property type="project" value="InterPro"/>
</dbReference>
<feature type="domain" description="ABC transmembrane type-1" evidence="9">
    <location>
        <begin position="80"/>
        <end position="264"/>
    </location>
</feature>
<keyword evidence="4 7" id="KW-0812">Transmembrane</keyword>
<evidence type="ECO:0000259" key="9">
    <source>
        <dbReference type="PROSITE" id="PS50928"/>
    </source>
</evidence>
<dbReference type="OrthoDB" id="5458199at2"/>
<evidence type="ECO:0000256" key="7">
    <source>
        <dbReference type="RuleBase" id="RU363032"/>
    </source>
</evidence>
<evidence type="ECO:0000256" key="3">
    <source>
        <dbReference type="ARBA" id="ARBA00022475"/>
    </source>
</evidence>
<comment type="subcellular location">
    <subcellularLocation>
        <location evidence="1 7">Cell membrane</location>
        <topology evidence="1 7">Multi-pass membrane protein</topology>
    </subcellularLocation>
</comment>
<gene>
    <name evidence="10" type="ORF">ATJ97_2173</name>
</gene>
<sequence length="279" mass="29121">MSAATQADGARSAVGRGRPARRSGRFAGPWLPLGVVLGFLVLVQLLSVTGVLPRADFPPPTEVAAALGQLLTTPALWTDVAQTLGGWAVSLVIAVVLGTALGVVLGRVRVVQALFTPVIEFLRPIPSIALIPLVILTIGGGKPGEIFLAAYAAVWQMLVAAIYAVGSVDPVAAETARAFSFSRRDTLRWLTLPSMLPGLVTGVRIASATALIIVITSEILIGVPGLGSGLNLARNAAAVDRMYAYIVVIGLVGYGLNAAIRAVERRVIGWHPSVRKEGR</sequence>
<dbReference type="SUPFAM" id="SSF161098">
    <property type="entry name" value="MetI-like"/>
    <property type="match status" value="1"/>
</dbReference>
<protein>
    <submittedName>
        <fullName evidence="10">ABC-type nitrate/sulfonate/bicarbonate transport system permease component</fullName>
    </submittedName>
</protein>
<dbReference type="RefSeq" id="WP_098483724.1">
    <property type="nucleotide sequence ID" value="NZ_PDJI01000004.1"/>
</dbReference>
<name>A0A2A9EN38_9MICO</name>
<dbReference type="InterPro" id="IPR000515">
    <property type="entry name" value="MetI-like"/>
</dbReference>
<feature type="transmembrane region" description="Helical" evidence="7">
    <location>
        <begin position="30"/>
        <end position="52"/>
    </location>
</feature>
<evidence type="ECO:0000256" key="8">
    <source>
        <dbReference type="SAM" id="MobiDB-lite"/>
    </source>
</evidence>
<dbReference type="Pfam" id="PF00528">
    <property type="entry name" value="BPD_transp_1"/>
    <property type="match status" value="1"/>
</dbReference>
<feature type="transmembrane region" description="Helical" evidence="7">
    <location>
        <begin position="189"/>
        <end position="222"/>
    </location>
</feature>
<evidence type="ECO:0000256" key="1">
    <source>
        <dbReference type="ARBA" id="ARBA00004651"/>
    </source>
</evidence>
<dbReference type="PROSITE" id="PS50928">
    <property type="entry name" value="ABC_TM1"/>
    <property type="match status" value="1"/>
</dbReference>
<feature type="transmembrane region" description="Helical" evidence="7">
    <location>
        <begin position="146"/>
        <end position="168"/>
    </location>
</feature>
<keyword evidence="3" id="KW-1003">Cell membrane</keyword>
<accession>A0A2A9EN38</accession>
<comment type="caution">
    <text evidence="10">The sequence shown here is derived from an EMBL/GenBank/DDBJ whole genome shotgun (WGS) entry which is preliminary data.</text>
</comment>
<dbReference type="CDD" id="cd06261">
    <property type="entry name" value="TM_PBP2"/>
    <property type="match status" value="1"/>
</dbReference>
<dbReference type="PANTHER" id="PTHR30151:SF0">
    <property type="entry name" value="ABC TRANSPORTER PERMEASE PROTEIN MJ0413-RELATED"/>
    <property type="match status" value="1"/>
</dbReference>
<reference evidence="10 11" key="1">
    <citation type="submission" date="2017-10" db="EMBL/GenBank/DDBJ databases">
        <title>Sequencing the genomes of 1000 actinobacteria strains.</title>
        <authorList>
            <person name="Klenk H.-P."/>
        </authorList>
    </citation>
    <scope>NUCLEOTIDE SEQUENCE [LARGE SCALE GENOMIC DNA]</scope>
    <source>
        <strain evidence="10 11">DSM 21838</strain>
    </source>
</reference>
<comment type="similarity">
    <text evidence="7">Belongs to the binding-protein-dependent transport system permease family.</text>
</comment>
<dbReference type="EMBL" id="PDJI01000004">
    <property type="protein sequence ID" value="PFG39662.1"/>
    <property type="molecule type" value="Genomic_DNA"/>
</dbReference>
<dbReference type="Proteomes" id="UP000222106">
    <property type="component" value="Unassembled WGS sequence"/>
</dbReference>
<dbReference type="AlphaFoldDB" id="A0A2A9EN38"/>
<proteinExistence type="inferred from homology"/>
<evidence type="ECO:0000256" key="2">
    <source>
        <dbReference type="ARBA" id="ARBA00022448"/>
    </source>
</evidence>
<feature type="transmembrane region" description="Helical" evidence="7">
    <location>
        <begin position="118"/>
        <end position="140"/>
    </location>
</feature>
<evidence type="ECO:0000313" key="11">
    <source>
        <dbReference type="Proteomes" id="UP000222106"/>
    </source>
</evidence>
<dbReference type="Gene3D" id="1.10.3720.10">
    <property type="entry name" value="MetI-like"/>
    <property type="match status" value="1"/>
</dbReference>
<feature type="transmembrane region" description="Helical" evidence="7">
    <location>
        <begin position="84"/>
        <end position="106"/>
    </location>
</feature>
<evidence type="ECO:0000313" key="10">
    <source>
        <dbReference type="EMBL" id="PFG39662.1"/>
    </source>
</evidence>